<dbReference type="InterPro" id="IPR036397">
    <property type="entry name" value="RNaseH_sf"/>
</dbReference>
<reference evidence="1 2" key="1">
    <citation type="journal article" date="2023" name="BMC Biol.">
        <title>The compact genome of the sponge Oopsacas minuta (Hexactinellida) is lacking key metazoan core genes.</title>
        <authorList>
            <person name="Santini S."/>
            <person name="Schenkelaars Q."/>
            <person name="Jourda C."/>
            <person name="Duchesne M."/>
            <person name="Belahbib H."/>
            <person name="Rocher C."/>
            <person name="Selva M."/>
            <person name="Riesgo A."/>
            <person name="Vervoort M."/>
            <person name="Leys S.P."/>
            <person name="Kodjabachian L."/>
            <person name="Le Bivic A."/>
            <person name="Borchiellini C."/>
            <person name="Claverie J.M."/>
            <person name="Renard E."/>
        </authorList>
    </citation>
    <scope>NUCLEOTIDE SEQUENCE [LARGE SCALE GENOMIC DNA]</scope>
    <source>
        <strain evidence="1">SPO-2</strain>
    </source>
</reference>
<dbReference type="EMBL" id="JAKMXF010000327">
    <property type="protein sequence ID" value="KAI6648692.1"/>
    <property type="molecule type" value="Genomic_DNA"/>
</dbReference>
<accession>A0AAV7JIC8</accession>
<sequence length="357" mass="40873">MGPCPNFSELEQRTYIKFRTILEISPKSIHDELATICGEDTLSYSTVRRWVSQFREGRTSVQDAPRPGAPKLATNNDKLSEVKEYVASFPHSSVEEVANYVGISTGSAHIILKADLELRKVQVRWVPHCLTFPQKAARLQMAKENLEIYEGSDPRRLLEIVTGDETWIQFKPLIRKQDGTVWLKKGEVPPAVCVSDFRDPKVLYCIFFDGPGPVAQIPVPKGQTLTGQFYADVVLPEVEKHYLKRRPKTGTRGLKIFHDDAKPHKSLAVRQKIKDMGMHEVPHPPYSPDIAPCDFWLFRKLKDNVSGCEFEDRLSLSRAIYRCLEVIPKDEYRKTVENWIKRLNSVVAYKGDYFEHS</sequence>
<dbReference type="Gene3D" id="3.30.420.10">
    <property type="entry name" value="Ribonuclease H-like superfamily/Ribonuclease H"/>
    <property type="match status" value="1"/>
</dbReference>
<dbReference type="InterPro" id="IPR052709">
    <property type="entry name" value="Transposase-MT_Hybrid"/>
</dbReference>
<keyword evidence="2" id="KW-1185">Reference proteome</keyword>
<evidence type="ECO:0000313" key="2">
    <source>
        <dbReference type="Proteomes" id="UP001165289"/>
    </source>
</evidence>
<dbReference type="Proteomes" id="UP001165289">
    <property type="component" value="Unassembled WGS sequence"/>
</dbReference>
<comment type="caution">
    <text evidence="1">The sequence shown here is derived from an EMBL/GenBank/DDBJ whole genome shotgun (WGS) entry which is preliminary data.</text>
</comment>
<dbReference type="GO" id="GO:0003676">
    <property type="term" value="F:nucleic acid binding"/>
    <property type="evidence" value="ECO:0007669"/>
    <property type="project" value="InterPro"/>
</dbReference>
<dbReference type="PANTHER" id="PTHR46060:SF1">
    <property type="entry name" value="MARINER MOS1 TRANSPOSASE-LIKE PROTEIN"/>
    <property type="match status" value="1"/>
</dbReference>
<evidence type="ECO:0000313" key="1">
    <source>
        <dbReference type="EMBL" id="KAI6648692.1"/>
    </source>
</evidence>
<organism evidence="1 2">
    <name type="scientific">Oopsacas minuta</name>
    <dbReference type="NCBI Taxonomy" id="111878"/>
    <lineage>
        <taxon>Eukaryota</taxon>
        <taxon>Metazoa</taxon>
        <taxon>Porifera</taxon>
        <taxon>Hexactinellida</taxon>
        <taxon>Hexasterophora</taxon>
        <taxon>Lyssacinosida</taxon>
        <taxon>Leucopsacidae</taxon>
        <taxon>Oopsacas</taxon>
    </lineage>
</organism>
<proteinExistence type="predicted"/>
<protein>
    <submittedName>
        <fullName evidence="1">Transposase</fullName>
    </submittedName>
</protein>
<gene>
    <name evidence="1" type="ORF">LOD99_7918</name>
</gene>
<dbReference type="PANTHER" id="PTHR46060">
    <property type="entry name" value="MARINER MOS1 TRANSPOSASE-LIKE PROTEIN"/>
    <property type="match status" value="1"/>
</dbReference>
<name>A0AAV7JIC8_9METZ</name>
<dbReference type="AlphaFoldDB" id="A0AAV7JIC8"/>